<accession>A0ABQ7W7N6</accession>
<dbReference type="InterPro" id="IPR003006">
    <property type="entry name" value="Ig/MHC_CS"/>
</dbReference>
<dbReference type="EMBL" id="JAIVGD010000003">
    <property type="protein sequence ID" value="KAH0776600.1"/>
    <property type="molecule type" value="Genomic_DNA"/>
</dbReference>
<comment type="caution">
    <text evidence="1">The sequence shown here is derived from an EMBL/GenBank/DDBJ whole genome shotgun (WGS) entry which is preliminary data.</text>
</comment>
<dbReference type="Proteomes" id="UP000826656">
    <property type="component" value="Unassembled WGS sequence"/>
</dbReference>
<gene>
    <name evidence="1" type="ORF">KY290_008011</name>
</gene>
<dbReference type="PROSITE" id="PS00290">
    <property type="entry name" value="IG_MHC"/>
    <property type="match status" value="1"/>
</dbReference>
<evidence type="ECO:0000313" key="2">
    <source>
        <dbReference type="Proteomes" id="UP000826656"/>
    </source>
</evidence>
<keyword evidence="2" id="KW-1185">Reference proteome</keyword>
<sequence>MRFSYVPKGYTNLFNVDPRRPVLKTKVGIFGAFGLDLVLDDGYNLNYITPEVVVYLGLPRLPMTYPYTKEVCKVTEGVKASFTHGNYYEEVWCDIMPMASCHLSLWANWFNEHKVPNEKNGYKCVVDHWGTPLFPLSKVKNERQKIERIKGKQGGNLRVEKREVERSEVRGLPQSQSNISVHPSLGKDSYVGTSMMNGGTQVPNKETTIEGVMDALMGCPNIQFDPIDDRIDSSSKIDLSPPSVNTYALKDSSLSCDSCVDQPTCECSSLVEGSCNVIKKPQFGGTNDNVDHLNRSDSLSISSIKGLIACFAHRDHVLENASKNDMCPFEGELACFHSSLVVDHSLFKYNILFEDDEITPTDVPSGVNLESSVVLDNYTFYSDPLWCEAYPPKDGNLFLEDESTLVGKDCDEEEGGVCFSLTSSSWCVPIVNGMTHEFEPIRSHTHENTLDGVCCWKESAHLINGGALDPSLWMTFPFDPGSELNCGICVGMPGRNERHMVGDIVDSFPYAGKLFLRFYHPPEGPTLCVGRDNFQDPFSISYSEHDLVDCASYGGRRYLHREGEVCTFLYYLFACDEIPSWIISAVHVDQGIIEFYTCGYDPVLWTFYHFDPSESLKVFDLVGVSPFGWYYHVDEKNNHCPCSPFVGLIAMKIEDVWLFLEFETPRLNVLSAYLCTIHHAKRM</sequence>
<proteinExistence type="predicted"/>
<name>A0ABQ7W7N6_SOLTU</name>
<protein>
    <submittedName>
        <fullName evidence="1">Uncharacterized protein</fullName>
    </submittedName>
</protein>
<organism evidence="1 2">
    <name type="scientific">Solanum tuberosum</name>
    <name type="common">Potato</name>
    <dbReference type="NCBI Taxonomy" id="4113"/>
    <lineage>
        <taxon>Eukaryota</taxon>
        <taxon>Viridiplantae</taxon>
        <taxon>Streptophyta</taxon>
        <taxon>Embryophyta</taxon>
        <taxon>Tracheophyta</taxon>
        <taxon>Spermatophyta</taxon>
        <taxon>Magnoliopsida</taxon>
        <taxon>eudicotyledons</taxon>
        <taxon>Gunneridae</taxon>
        <taxon>Pentapetalae</taxon>
        <taxon>asterids</taxon>
        <taxon>lamiids</taxon>
        <taxon>Solanales</taxon>
        <taxon>Solanaceae</taxon>
        <taxon>Solanoideae</taxon>
        <taxon>Solaneae</taxon>
        <taxon>Solanum</taxon>
    </lineage>
</organism>
<evidence type="ECO:0000313" key="1">
    <source>
        <dbReference type="EMBL" id="KAH0776600.1"/>
    </source>
</evidence>
<reference evidence="1 2" key="1">
    <citation type="journal article" date="2021" name="bioRxiv">
        <title>Chromosome-scale and haplotype-resolved genome assembly of a tetraploid potato cultivar.</title>
        <authorList>
            <person name="Sun H."/>
            <person name="Jiao W.-B."/>
            <person name="Krause K."/>
            <person name="Campoy J.A."/>
            <person name="Goel M."/>
            <person name="Folz-Donahue K."/>
            <person name="Kukat C."/>
            <person name="Huettel B."/>
            <person name="Schneeberger K."/>
        </authorList>
    </citation>
    <scope>NUCLEOTIDE SEQUENCE [LARGE SCALE GENOMIC DNA]</scope>
    <source>
        <strain evidence="1">SolTubOtavaFocal</strain>
        <tissue evidence="1">Leaves</tissue>
    </source>
</reference>